<reference evidence="1" key="1">
    <citation type="journal article" date="2020" name="mSystems">
        <title>Genome- and Community-Level Interaction Insights into Carbon Utilization and Element Cycling Functions of Hydrothermarchaeota in Hydrothermal Sediment.</title>
        <authorList>
            <person name="Zhou Z."/>
            <person name="Liu Y."/>
            <person name="Xu W."/>
            <person name="Pan J."/>
            <person name="Luo Z.H."/>
            <person name="Li M."/>
        </authorList>
    </citation>
    <scope>NUCLEOTIDE SEQUENCE [LARGE SCALE GENOMIC DNA]</scope>
    <source>
        <strain evidence="1">SpSt-757</strain>
    </source>
</reference>
<sequence length="81" mass="9567">MIYILTSLLIVYLLFKEWQTQKVIKDLTTKIMAKNLEEYLLLTSKSGSPEKTPISESDYLPIEESPIWEDKEKFEEAIRKK</sequence>
<dbReference type="EMBL" id="DTGG01000127">
    <property type="protein sequence ID" value="HFZ09310.1"/>
    <property type="molecule type" value="Genomic_DNA"/>
</dbReference>
<comment type="caution">
    <text evidence="1">The sequence shown here is derived from an EMBL/GenBank/DDBJ whole genome shotgun (WGS) entry which is preliminary data.</text>
</comment>
<name>A0A7V3JAG5_UNCC3</name>
<protein>
    <submittedName>
        <fullName evidence="1">Uncharacterized protein</fullName>
    </submittedName>
</protein>
<dbReference type="AlphaFoldDB" id="A0A7V3JAG5"/>
<gene>
    <name evidence="1" type="ORF">ENV41_04175</name>
</gene>
<organism evidence="1">
    <name type="scientific">candidate division CPR3 bacterium</name>
    <dbReference type="NCBI Taxonomy" id="2268181"/>
    <lineage>
        <taxon>Bacteria</taxon>
        <taxon>Bacteria division CPR3</taxon>
    </lineage>
</organism>
<evidence type="ECO:0000313" key="1">
    <source>
        <dbReference type="EMBL" id="HFZ09310.1"/>
    </source>
</evidence>
<proteinExistence type="predicted"/>
<accession>A0A7V3JAG5</accession>